<evidence type="ECO:0000313" key="4">
    <source>
        <dbReference type="Proteomes" id="UP000256337"/>
    </source>
</evidence>
<accession>A0A3E0IKP3</accession>
<dbReference type="Proteomes" id="UP000256337">
    <property type="component" value="Unassembled WGS sequence"/>
</dbReference>
<evidence type="ECO:0000313" key="2">
    <source>
        <dbReference type="EMBL" id="REH89006.1"/>
    </source>
</evidence>
<comment type="caution">
    <text evidence="2">The sequence shown here is derived from an EMBL/GenBank/DDBJ whole genome shotgun (WGS) entry which is preliminary data.</text>
</comment>
<dbReference type="EMBL" id="QKXQ01000712">
    <property type="protein sequence ID" value="REH89006.1"/>
    <property type="molecule type" value="Genomic_DNA"/>
</dbReference>
<dbReference type="OrthoDB" id="3197444at2"/>
<evidence type="ECO:0000313" key="5">
    <source>
        <dbReference type="Proteomes" id="UP000256562"/>
    </source>
</evidence>
<reference evidence="4 5" key="1">
    <citation type="journal article" date="2018" name="Vet. Microbiol.">
        <title>Characterisation of Staphylococcus felis isolated from cats using whole genome sequencing.</title>
        <authorList>
            <person name="Worthing K."/>
            <person name="Pang S."/>
            <person name="Trott D.J."/>
            <person name="Abraham S."/>
            <person name="Coombs G.W."/>
            <person name="Jordan D."/>
            <person name="McIntyre L."/>
            <person name="Davies M.R."/>
            <person name="Norris J."/>
        </authorList>
    </citation>
    <scope>NUCLEOTIDE SEQUENCE [LARGE SCALE GENOMIC DNA]</scope>
    <source>
        <strain evidence="3 4">F25</strain>
        <strain evidence="2 5">F9</strain>
    </source>
</reference>
<dbReference type="SUPFAM" id="SSF56399">
    <property type="entry name" value="ADP-ribosylation"/>
    <property type="match status" value="1"/>
</dbReference>
<gene>
    <name evidence="3" type="ORF">DOS76_04565</name>
    <name evidence="2" type="ORF">DOS83_13770</name>
</gene>
<dbReference type="InterPro" id="IPR003540">
    <property type="entry name" value="ADP-ribosyltransferase"/>
</dbReference>
<evidence type="ECO:0000313" key="3">
    <source>
        <dbReference type="EMBL" id="REI22995.1"/>
    </source>
</evidence>
<dbReference type="GO" id="GO:0005198">
    <property type="term" value="F:structural molecule activity"/>
    <property type="evidence" value="ECO:0007669"/>
    <property type="project" value="InterPro"/>
</dbReference>
<dbReference type="InterPro" id="IPR009319">
    <property type="entry name" value="Phage_A118_VSP1"/>
</dbReference>
<dbReference type="Pfam" id="PF06152">
    <property type="entry name" value="Phage_min_cap2"/>
    <property type="match status" value="1"/>
</dbReference>
<organism evidence="2 5">
    <name type="scientific">Staphylococcus felis</name>
    <dbReference type="NCBI Taxonomy" id="46127"/>
    <lineage>
        <taxon>Bacteria</taxon>
        <taxon>Bacillati</taxon>
        <taxon>Bacillota</taxon>
        <taxon>Bacilli</taxon>
        <taxon>Bacillales</taxon>
        <taxon>Staphylococcaceae</taxon>
        <taxon>Staphylococcus</taxon>
    </lineage>
</organism>
<dbReference type="Proteomes" id="UP000256562">
    <property type="component" value="Unassembled WGS sequence"/>
</dbReference>
<dbReference type="AlphaFoldDB" id="A0A3E0IKP3"/>
<dbReference type="RefSeq" id="WP_115871740.1">
    <property type="nucleotide sequence ID" value="NZ_QKXN01000130.1"/>
</dbReference>
<feature type="domain" description="ADP ribosyltransferase" evidence="1">
    <location>
        <begin position="380"/>
        <end position="527"/>
    </location>
</feature>
<dbReference type="GO" id="GO:0005576">
    <property type="term" value="C:extracellular region"/>
    <property type="evidence" value="ECO:0007669"/>
    <property type="project" value="InterPro"/>
</dbReference>
<dbReference type="Pfam" id="PF03496">
    <property type="entry name" value="ADPrib_exo_Tox"/>
    <property type="match status" value="1"/>
</dbReference>
<dbReference type="PROSITE" id="PS51996">
    <property type="entry name" value="TR_MART"/>
    <property type="match status" value="1"/>
</dbReference>
<name>A0A3E0IKP3_9STAP</name>
<evidence type="ECO:0000259" key="1">
    <source>
        <dbReference type="Pfam" id="PF03496"/>
    </source>
</evidence>
<sequence length="540" mass="62046">MTTEQLRQLIKFLLKEIEVVIEQGDVENDKDVQRMYQGVDNVFEQIGINVSDILPIDLYEEYLNGLQVATERLGAVGVAIKNVSSEVNKVITAPIHVDALNAIVADTMLDMSAAIRTSKKYAHKNLDETLKEVKKEIAKGMLQGMSTRKVSKRVAQRFAEKKMTAFVTKDGKHLPLDFYAETVVRTKKQTAFNHAHLNRYEEKGIKHVTVTGAIPTCGTCARYRGIVFSTKRGDKFPYINLYTTFPLHPNCKCNFRPYVMKFKSQSEIDKALRVAKAFDKDKDPRSEEEKLKYDNVQKAQAKARRLNLSYEKMRRKLGQKGPQTYNEFIKAKKNDKKKYHEWVAMTKKLTNDVKSDKINIRKVREIFAMDENKIQRLRDKSEKWASSLTQEELNAMISYTDVAFKPINAYLNDITFPIRDEDKKIIPLISQAISKYKLLDPIRVYRGVGESEYLDIIKNGKLYTFSSFKSTSIDASVTEYFSGGKEKGKILIVDVPIGTRGAYLESISIYPEEKEFLLDRNQSFRIISDDEYKLHVEVIV</sequence>
<proteinExistence type="predicted"/>
<protein>
    <recommendedName>
        <fullName evidence="1">ADP ribosyltransferase domain-containing protein</fullName>
    </recommendedName>
</protein>
<dbReference type="Gene3D" id="3.90.176.10">
    <property type="entry name" value="Toxin ADP-ribosyltransferase, Chain A, domain 1"/>
    <property type="match status" value="1"/>
</dbReference>
<dbReference type="EMBL" id="QKYD01000075">
    <property type="protein sequence ID" value="REI22995.1"/>
    <property type="molecule type" value="Genomic_DNA"/>
</dbReference>